<evidence type="ECO:0000256" key="6">
    <source>
        <dbReference type="ARBA" id="ARBA00023242"/>
    </source>
</evidence>
<keyword evidence="4 7" id="KW-0010">Activator</keyword>
<dbReference type="Pfam" id="PF00170">
    <property type="entry name" value="bZIP_1"/>
    <property type="match status" value="1"/>
</dbReference>
<dbReference type="InterPro" id="IPR046347">
    <property type="entry name" value="bZIP_sf"/>
</dbReference>
<name>A0AAW0NPG7_9GOBI</name>
<accession>A0AAW0NPG7</accession>
<reference evidence="14" key="1">
    <citation type="submission" date="2024-04" db="EMBL/GenBank/DDBJ databases">
        <title>Salinicola lusitanus LLJ914,a marine bacterium isolated from the Okinawa Trough.</title>
        <authorList>
            <person name="Li J."/>
        </authorList>
    </citation>
    <scope>NUCLEOTIDE SEQUENCE [LARGE SCALE GENOMIC DNA]</scope>
</reference>
<feature type="compositionally biased region" description="Polar residues" evidence="10">
    <location>
        <begin position="360"/>
        <end position="375"/>
    </location>
</feature>
<feature type="compositionally biased region" description="Basic and acidic residues" evidence="10">
    <location>
        <begin position="399"/>
        <end position="416"/>
    </location>
</feature>
<evidence type="ECO:0000256" key="8">
    <source>
        <dbReference type="PROSITE-ProRule" id="PRU00042"/>
    </source>
</evidence>
<dbReference type="GO" id="GO:0005634">
    <property type="term" value="C:nucleus"/>
    <property type="evidence" value="ECO:0007669"/>
    <property type="project" value="UniProtKB-SubCell"/>
</dbReference>
<dbReference type="GO" id="GO:0003700">
    <property type="term" value="F:DNA-binding transcription factor activity"/>
    <property type="evidence" value="ECO:0007669"/>
    <property type="project" value="UniProtKB-UniRule"/>
</dbReference>
<dbReference type="PROSITE" id="PS00028">
    <property type="entry name" value="ZINC_FINGER_C2H2_1"/>
    <property type="match status" value="1"/>
</dbReference>
<sequence length="486" mass="53983">MGFLSRCHLPVRAVPRADLNTTIDAMSFCVLWDMNELQDRPYVCGAPGCSQRFQSEEHLSIHRHKHQMTLKFPSIKNDAAFTADTPTPTKFLQNCDEVGLFKEIEEEFLQAQEEENKQMLPQNGPSCMNPSQLKCQGAPLSLQPLSHPAPAPQHHAQAHSQSCNQPHHQPHHPPHHQPHSQPLQHPPAHGPLMGPSCSLAPPQAGSVISQNHSHCGPVPGPLSSLLHMRSRHRQPLPASLPGTLPDPAMQGASAHHINRLKHALGPAFHSHSPRLVSMNRAGPPLGHMMDMMSPRQQAPPLQHHPQLSPPPVSYQQQQQQRFNVLPPQHIGHTHGHHLHQSAPPTQAHQSPPPRLHQGSPPAQVSPIPSQCQHSLSHAVPGDCMDPSGPPGVGPRRRRTSEQDPDERRQKFLERNRAAATRCRQKRKLWVSSLEKKAEELTHTNLQLQNEVTSLRTEVGQLKQILLTHKDCPVTTRQREGQGFSSD</sequence>
<feature type="coiled-coil region" evidence="9">
    <location>
        <begin position="430"/>
        <end position="464"/>
    </location>
</feature>
<proteinExistence type="inferred from homology"/>
<feature type="compositionally biased region" description="Low complexity" evidence="10">
    <location>
        <begin position="313"/>
        <end position="330"/>
    </location>
</feature>
<dbReference type="Gene3D" id="1.20.5.170">
    <property type="match status" value="1"/>
</dbReference>
<dbReference type="InterPro" id="IPR013087">
    <property type="entry name" value="Znf_C2H2_type"/>
</dbReference>
<gene>
    <name evidence="13" type="ORF">WMY93_019423</name>
</gene>
<dbReference type="InterPro" id="IPR004827">
    <property type="entry name" value="bZIP"/>
</dbReference>
<evidence type="ECO:0000256" key="9">
    <source>
        <dbReference type="SAM" id="Coils"/>
    </source>
</evidence>
<dbReference type="Proteomes" id="UP001460270">
    <property type="component" value="Unassembled WGS sequence"/>
</dbReference>
<dbReference type="PROSITE" id="PS50157">
    <property type="entry name" value="ZINC_FINGER_C2H2_2"/>
    <property type="match status" value="1"/>
</dbReference>
<dbReference type="GO" id="GO:0003677">
    <property type="term" value="F:DNA binding"/>
    <property type="evidence" value="ECO:0007669"/>
    <property type="project" value="UniProtKB-UniRule"/>
</dbReference>
<feature type="compositionally biased region" description="Low complexity" evidence="10">
    <location>
        <begin position="294"/>
        <end position="306"/>
    </location>
</feature>
<keyword evidence="5 7" id="KW-0804">Transcription</keyword>
<comment type="similarity">
    <text evidence="7">Belongs to the bZIP family.</text>
</comment>
<evidence type="ECO:0000313" key="13">
    <source>
        <dbReference type="EMBL" id="KAK7898570.1"/>
    </source>
</evidence>
<keyword evidence="6 7" id="KW-0539">Nucleus</keyword>
<dbReference type="EMBL" id="JBBPFD010000014">
    <property type="protein sequence ID" value="KAK7898570.1"/>
    <property type="molecule type" value="Genomic_DNA"/>
</dbReference>
<feature type="compositionally biased region" description="Basic residues" evidence="10">
    <location>
        <begin position="168"/>
        <end position="178"/>
    </location>
</feature>
<evidence type="ECO:0000256" key="7">
    <source>
        <dbReference type="PIRNR" id="PIRNR003153"/>
    </source>
</evidence>
<dbReference type="PIRSF" id="PIRSF003153">
    <property type="entry name" value="ATF2_CRE-BP1"/>
    <property type="match status" value="1"/>
</dbReference>
<dbReference type="SUPFAM" id="SSF57959">
    <property type="entry name" value="Leucine zipper domain"/>
    <property type="match status" value="1"/>
</dbReference>
<keyword evidence="8" id="KW-0862">Zinc</keyword>
<evidence type="ECO:0000256" key="1">
    <source>
        <dbReference type="ARBA" id="ARBA00004123"/>
    </source>
</evidence>
<evidence type="ECO:0000256" key="5">
    <source>
        <dbReference type="ARBA" id="ARBA00023163"/>
    </source>
</evidence>
<dbReference type="InterPro" id="IPR016378">
    <property type="entry name" value="TF_CRE-BP1-typ"/>
</dbReference>
<dbReference type="SMART" id="SM00338">
    <property type="entry name" value="BRLZ"/>
    <property type="match status" value="1"/>
</dbReference>
<comment type="caution">
    <text evidence="13">The sequence shown here is derived from an EMBL/GenBank/DDBJ whole genome shotgun (WGS) entry which is preliminary data.</text>
</comment>
<protein>
    <recommendedName>
        <fullName evidence="15">Cyclic AMP-responsive element-binding protein 5</fullName>
    </recommendedName>
</protein>
<organism evidence="13 14">
    <name type="scientific">Mugilogobius chulae</name>
    <name type="common">yellowstripe goby</name>
    <dbReference type="NCBI Taxonomy" id="88201"/>
    <lineage>
        <taxon>Eukaryota</taxon>
        <taxon>Metazoa</taxon>
        <taxon>Chordata</taxon>
        <taxon>Craniata</taxon>
        <taxon>Vertebrata</taxon>
        <taxon>Euteleostomi</taxon>
        <taxon>Actinopterygii</taxon>
        <taxon>Neopterygii</taxon>
        <taxon>Teleostei</taxon>
        <taxon>Neoteleostei</taxon>
        <taxon>Acanthomorphata</taxon>
        <taxon>Gobiaria</taxon>
        <taxon>Gobiiformes</taxon>
        <taxon>Gobioidei</taxon>
        <taxon>Gobiidae</taxon>
        <taxon>Gobionellinae</taxon>
        <taxon>Mugilogobius</taxon>
    </lineage>
</organism>
<evidence type="ECO:0000259" key="11">
    <source>
        <dbReference type="PROSITE" id="PS50157"/>
    </source>
</evidence>
<feature type="domain" description="C2H2-type" evidence="11">
    <location>
        <begin position="42"/>
        <end position="66"/>
    </location>
</feature>
<feature type="compositionally biased region" description="Polar residues" evidence="10">
    <location>
        <begin position="119"/>
        <end position="134"/>
    </location>
</feature>
<dbReference type="FunFam" id="1.20.5.170:FF:000010">
    <property type="entry name" value="Cyclic AMP-dependent transcription factor ATF-2"/>
    <property type="match status" value="1"/>
</dbReference>
<dbReference type="PANTHER" id="PTHR19304">
    <property type="entry name" value="CYCLIC-AMP RESPONSE ELEMENT BINDING PROTEIN"/>
    <property type="match status" value="1"/>
</dbReference>
<evidence type="ECO:0000256" key="10">
    <source>
        <dbReference type="SAM" id="MobiDB-lite"/>
    </source>
</evidence>
<evidence type="ECO:0008006" key="15">
    <source>
        <dbReference type="Google" id="ProtNLM"/>
    </source>
</evidence>
<keyword evidence="9" id="KW-0175">Coiled coil</keyword>
<keyword evidence="3 7" id="KW-0238">DNA-binding</keyword>
<comment type="subcellular location">
    <subcellularLocation>
        <location evidence="1 7">Nucleus</location>
    </subcellularLocation>
</comment>
<feature type="domain" description="BZIP" evidence="12">
    <location>
        <begin position="405"/>
        <end position="468"/>
    </location>
</feature>
<keyword evidence="14" id="KW-1185">Reference proteome</keyword>
<feature type="region of interest" description="Disordered" evidence="10">
    <location>
        <begin position="282"/>
        <end position="419"/>
    </location>
</feature>
<dbReference type="AlphaFoldDB" id="A0AAW0NPG7"/>
<dbReference type="GO" id="GO:0008270">
    <property type="term" value="F:zinc ion binding"/>
    <property type="evidence" value="ECO:0007669"/>
    <property type="project" value="UniProtKB-KW"/>
</dbReference>
<feature type="region of interest" description="Disordered" evidence="10">
    <location>
        <begin position="119"/>
        <end position="225"/>
    </location>
</feature>
<evidence type="ECO:0000256" key="3">
    <source>
        <dbReference type="ARBA" id="ARBA00023125"/>
    </source>
</evidence>
<keyword evidence="8" id="KW-0479">Metal-binding</keyword>
<dbReference type="PROSITE" id="PS50217">
    <property type="entry name" value="BZIP"/>
    <property type="match status" value="1"/>
</dbReference>
<evidence type="ECO:0000256" key="4">
    <source>
        <dbReference type="ARBA" id="ARBA00023159"/>
    </source>
</evidence>
<dbReference type="Gene3D" id="3.30.160.60">
    <property type="entry name" value="Classic Zinc Finger"/>
    <property type="match status" value="1"/>
</dbReference>
<evidence type="ECO:0000313" key="14">
    <source>
        <dbReference type="Proteomes" id="UP001460270"/>
    </source>
</evidence>
<feature type="compositionally biased region" description="Low complexity" evidence="10">
    <location>
        <begin position="138"/>
        <end position="167"/>
    </location>
</feature>
<dbReference type="CDD" id="cd14687">
    <property type="entry name" value="bZIP_ATF2"/>
    <property type="match status" value="1"/>
</dbReference>
<dbReference type="InterPro" id="IPR051027">
    <property type="entry name" value="bZIP_transcription_factors"/>
</dbReference>
<evidence type="ECO:0000256" key="2">
    <source>
        <dbReference type="ARBA" id="ARBA00023015"/>
    </source>
</evidence>
<dbReference type="PROSITE" id="PS00036">
    <property type="entry name" value="BZIP_BASIC"/>
    <property type="match status" value="1"/>
</dbReference>
<keyword evidence="2 7" id="KW-0805">Transcription regulation</keyword>
<evidence type="ECO:0000259" key="12">
    <source>
        <dbReference type="PROSITE" id="PS50217"/>
    </source>
</evidence>
<keyword evidence="8" id="KW-0863">Zinc-finger</keyword>